<comment type="caution">
    <text evidence="6">The sequence shown here is derived from an EMBL/GenBank/DDBJ whole genome shotgun (WGS) entry which is preliminary data.</text>
</comment>
<dbReference type="Pfam" id="PF11897">
    <property type="entry name" value="DUF3417"/>
    <property type="match status" value="1"/>
</dbReference>
<gene>
    <name evidence="6" type="ORF">C900_02266</name>
</gene>
<dbReference type="PANTHER" id="PTHR42655:SF1">
    <property type="entry name" value="GLYCOGEN PHOSPHORYLASE"/>
    <property type="match status" value="1"/>
</dbReference>
<organism evidence="6 7">
    <name type="scientific">Fulvivirga imtechensis AK7</name>
    <dbReference type="NCBI Taxonomy" id="1237149"/>
    <lineage>
        <taxon>Bacteria</taxon>
        <taxon>Pseudomonadati</taxon>
        <taxon>Bacteroidota</taxon>
        <taxon>Cytophagia</taxon>
        <taxon>Cytophagales</taxon>
        <taxon>Fulvivirgaceae</taxon>
        <taxon>Fulvivirga</taxon>
    </lineage>
</organism>
<dbReference type="NCBIfam" id="TIGR02094">
    <property type="entry name" value="more_P_ylases"/>
    <property type="match status" value="1"/>
</dbReference>
<dbReference type="GO" id="GO:0008184">
    <property type="term" value="F:glycogen phosphorylase activity"/>
    <property type="evidence" value="ECO:0007669"/>
    <property type="project" value="InterPro"/>
</dbReference>
<dbReference type="Pfam" id="PF00343">
    <property type="entry name" value="Phosphorylase"/>
    <property type="match status" value="1"/>
</dbReference>
<dbReference type="PANTHER" id="PTHR42655">
    <property type="entry name" value="GLYCOGEN PHOSPHORYLASE"/>
    <property type="match status" value="1"/>
</dbReference>
<dbReference type="OrthoDB" id="9760804at2"/>
<dbReference type="RefSeq" id="WP_009579654.1">
    <property type="nucleotide sequence ID" value="NZ_AMZN01000033.1"/>
</dbReference>
<comment type="similarity">
    <text evidence="2">Belongs to the glycogen phosphorylase family.</text>
</comment>
<dbReference type="InterPro" id="IPR024517">
    <property type="entry name" value="Glycogen_phosphorylase_DUF3417"/>
</dbReference>
<dbReference type="EMBL" id="AMZN01000033">
    <property type="protein sequence ID" value="ELR71681.1"/>
    <property type="molecule type" value="Genomic_DNA"/>
</dbReference>
<accession>L8JRU3</accession>
<keyword evidence="3" id="KW-0021">Allosteric enzyme</keyword>
<evidence type="ECO:0000256" key="4">
    <source>
        <dbReference type="PIRSR" id="PIRSR000460-1"/>
    </source>
</evidence>
<evidence type="ECO:0000259" key="5">
    <source>
        <dbReference type="Pfam" id="PF11897"/>
    </source>
</evidence>
<dbReference type="AlphaFoldDB" id="L8JRU3"/>
<evidence type="ECO:0000256" key="1">
    <source>
        <dbReference type="ARBA" id="ARBA00001275"/>
    </source>
</evidence>
<protein>
    <submittedName>
        <fullName evidence="6">Glycogen phosphorylase</fullName>
    </submittedName>
</protein>
<proteinExistence type="inferred from homology"/>
<dbReference type="GO" id="GO:0030170">
    <property type="term" value="F:pyridoxal phosphate binding"/>
    <property type="evidence" value="ECO:0007669"/>
    <property type="project" value="InterPro"/>
</dbReference>
<keyword evidence="7" id="KW-1185">Reference proteome</keyword>
<dbReference type="SUPFAM" id="SSF53756">
    <property type="entry name" value="UDP-Glycosyltransferase/glycogen phosphorylase"/>
    <property type="match status" value="1"/>
</dbReference>
<dbReference type="eggNOG" id="COG0058">
    <property type="taxonomic scope" value="Bacteria"/>
</dbReference>
<dbReference type="PIRSF" id="PIRSF000460">
    <property type="entry name" value="Pprylas_GlgP"/>
    <property type="match status" value="1"/>
</dbReference>
<dbReference type="InterPro" id="IPR052182">
    <property type="entry name" value="Glycogen/Maltodextrin_Phosph"/>
</dbReference>
<reference evidence="6 7" key="1">
    <citation type="submission" date="2012-12" db="EMBL/GenBank/DDBJ databases">
        <title>Genome assembly of Fulvivirga imtechensis AK7.</title>
        <authorList>
            <person name="Nupur N."/>
            <person name="Khatri I."/>
            <person name="Kumar R."/>
            <person name="Subramanian S."/>
            <person name="Pinnaka A."/>
        </authorList>
    </citation>
    <scope>NUCLEOTIDE SEQUENCE [LARGE SCALE GENOMIC DNA]</scope>
    <source>
        <strain evidence="6 7">AK7</strain>
    </source>
</reference>
<dbReference type="GO" id="GO:0005975">
    <property type="term" value="P:carbohydrate metabolic process"/>
    <property type="evidence" value="ECO:0007669"/>
    <property type="project" value="InterPro"/>
</dbReference>
<evidence type="ECO:0000313" key="7">
    <source>
        <dbReference type="Proteomes" id="UP000011135"/>
    </source>
</evidence>
<dbReference type="Proteomes" id="UP000011135">
    <property type="component" value="Unassembled WGS sequence"/>
</dbReference>
<evidence type="ECO:0000256" key="2">
    <source>
        <dbReference type="ARBA" id="ARBA00006047"/>
    </source>
</evidence>
<keyword evidence="4" id="KW-0663">Pyridoxal phosphate</keyword>
<feature type="modified residue" description="N6-(pyridoxal phosphate)lysine" evidence="4">
    <location>
        <position position="611"/>
    </location>
</feature>
<name>L8JRU3_9BACT</name>
<dbReference type="Gene3D" id="3.40.50.2000">
    <property type="entry name" value="Glycogen Phosphorylase B"/>
    <property type="match status" value="2"/>
</dbReference>
<sequence length="844" mass="96453">MSQKRFFQDQLYGFLPTDIDGLDMLIELALDIRWSWNHAADKIWKHLDPALWELTHNPWIVLQTVSRNQLERQLADPAFKRRIRELIAEREQEAIATTWFQQNHTHAPLTCVAYFSMEFMLTEALTIYSGGLGNVAGDQLKSASDLGVPVVGVGLLYQQGYFRQGLDQNGDQLAMFPYNEPGQLPLTPLRLPDGEWLRLKIDLPGYPVWLRTWQVQVGRARLYLLDSNDAANLPVHRGITSELYGDGIDTRIKQEIILGIGGWKLLRALGLKPEVCHINEGHTALVILERASDYMKEAGVSFEEALAVTRAGNHFTTHTTLSSSFDRFNAATIEQFLGSYARHDLGISLNRLMGLGRETAGNENEPFNMGYLAFRGCGAVNGVSRLHGEVSRRLFEPIFPRWPTPEVPVGSVTNGVHMPAWDSELADNLWTKTCGKERWKGTLDTLEQDICCLSDEALWQFRNQSRDKLVSFIRERWERQLNISGYPTEMVEMAKRVFNPKVLTLGFARRFVPYKRTNLLLHNPQRLIHLLTNEQRPVQLVVAGKAPPRDPAGKSLIRQWIQFIQQYHLYDHVIFLSDHDIFLTEQLVRGVDVWINTPRYPMEASGTSGMKVLVNGGINLSVLDGWWAEAYSPEVGWAIGDGKQYGDDVDQDATDANALYNLLEHEVIPEFYERNAADIPERWVKKMRRSMATLTPRFSSNRTVREYTEKYYLPMAERYLQRAANRGEQGIRIANVQAELNNRWYGLSFIDVKATAIANGYLFHASVFFNGIDPEKVCVEVFANEERGEEPVRVKMTGQPHEQYHEFSVEITTKRAVSDYTVRIVPAYENISVPLENNLILWQR</sequence>
<evidence type="ECO:0000313" key="6">
    <source>
        <dbReference type="EMBL" id="ELR71681.1"/>
    </source>
</evidence>
<feature type="domain" description="DUF3417" evidence="5">
    <location>
        <begin position="22"/>
        <end position="125"/>
    </location>
</feature>
<dbReference type="InterPro" id="IPR011834">
    <property type="entry name" value="Agluc_phsphrylas"/>
</dbReference>
<dbReference type="PATRIC" id="fig|1237149.3.peg.2131"/>
<dbReference type="STRING" id="1237149.C900_02266"/>
<evidence type="ECO:0000256" key="3">
    <source>
        <dbReference type="ARBA" id="ARBA00022533"/>
    </source>
</evidence>
<dbReference type="InterPro" id="IPR000811">
    <property type="entry name" value="Glyco_trans_35"/>
</dbReference>
<comment type="catalytic activity">
    <reaction evidence="1">
        <text>[(1-&gt;4)-alpha-D-glucosyl](n) + phosphate = [(1-&gt;4)-alpha-D-glucosyl](n-1) + alpha-D-glucose 1-phosphate</text>
        <dbReference type="Rhea" id="RHEA:41732"/>
        <dbReference type="Rhea" id="RHEA-COMP:9584"/>
        <dbReference type="Rhea" id="RHEA-COMP:9586"/>
        <dbReference type="ChEBI" id="CHEBI:15444"/>
        <dbReference type="ChEBI" id="CHEBI:43474"/>
        <dbReference type="ChEBI" id="CHEBI:58601"/>
        <dbReference type="EC" id="2.4.1.1"/>
    </reaction>
</comment>